<evidence type="ECO:0000313" key="8">
    <source>
        <dbReference type="Proteomes" id="UP001577267"/>
    </source>
</evidence>
<organism evidence="7 8">
    <name type="scientific">Streptomyces carpaticus</name>
    <dbReference type="NCBI Taxonomy" id="285558"/>
    <lineage>
        <taxon>Bacteria</taxon>
        <taxon>Bacillati</taxon>
        <taxon>Actinomycetota</taxon>
        <taxon>Actinomycetes</taxon>
        <taxon>Kitasatosporales</taxon>
        <taxon>Streptomycetaceae</taxon>
        <taxon>Streptomyces</taxon>
    </lineage>
</organism>
<evidence type="ECO:0000256" key="2">
    <source>
        <dbReference type="ARBA" id="ARBA00022729"/>
    </source>
</evidence>
<dbReference type="Proteomes" id="UP001577267">
    <property type="component" value="Unassembled WGS sequence"/>
</dbReference>
<dbReference type="Pfam" id="PF01547">
    <property type="entry name" value="SBP_bac_1"/>
    <property type="match status" value="1"/>
</dbReference>
<keyword evidence="8" id="KW-1185">Reference proteome</keyword>
<keyword evidence="2" id="KW-0732">Signal</keyword>
<evidence type="ECO:0000256" key="6">
    <source>
        <dbReference type="SAM" id="MobiDB-lite"/>
    </source>
</evidence>
<evidence type="ECO:0000256" key="4">
    <source>
        <dbReference type="ARBA" id="ARBA00023139"/>
    </source>
</evidence>
<keyword evidence="4" id="KW-0564">Palmitate</keyword>
<keyword evidence="5" id="KW-0449">Lipoprotein</keyword>
<evidence type="ECO:0000313" key="7">
    <source>
        <dbReference type="EMBL" id="MFB4194431.1"/>
    </source>
</evidence>
<keyword evidence="1" id="KW-1003">Cell membrane</keyword>
<dbReference type="SUPFAM" id="SSF53850">
    <property type="entry name" value="Periplasmic binding protein-like II"/>
    <property type="match status" value="1"/>
</dbReference>
<feature type="region of interest" description="Disordered" evidence="6">
    <location>
        <begin position="44"/>
        <end position="66"/>
    </location>
</feature>
<gene>
    <name evidence="7" type="ORF">ACE11A_08720</name>
</gene>
<accession>A0ABV4ZJZ1</accession>
<name>A0ABV4ZJZ1_9ACTN</name>
<dbReference type="Gene3D" id="3.40.190.10">
    <property type="entry name" value="Periplasmic binding protein-like II"/>
    <property type="match status" value="1"/>
</dbReference>
<evidence type="ECO:0000256" key="3">
    <source>
        <dbReference type="ARBA" id="ARBA00023136"/>
    </source>
</evidence>
<dbReference type="EMBL" id="JBHGBT010000006">
    <property type="protein sequence ID" value="MFB4194431.1"/>
    <property type="molecule type" value="Genomic_DNA"/>
</dbReference>
<evidence type="ECO:0000256" key="1">
    <source>
        <dbReference type="ARBA" id="ARBA00022475"/>
    </source>
</evidence>
<dbReference type="PANTHER" id="PTHR43649:SF33">
    <property type="entry name" value="POLYGALACTURONAN_RHAMNOGALACTURONAN-BINDING PROTEIN YTCQ"/>
    <property type="match status" value="1"/>
</dbReference>
<dbReference type="InterPro" id="IPR006311">
    <property type="entry name" value="TAT_signal"/>
</dbReference>
<proteinExistence type="predicted"/>
<comment type="caution">
    <text evidence="7">The sequence shown here is derived from an EMBL/GenBank/DDBJ whole genome shotgun (WGS) entry which is preliminary data.</text>
</comment>
<dbReference type="RefSeq" id="WP_375062445.1">
    <property type="nucleotide sequence ID" value="NZ_JBHGBT010000006.1"/>
</dbReference>
<dbReference type="InterPro" id="IPR006059">
    <property type="entry name" value="SBP"/>
</dbReference>
<sequence length="562" mass="61196">MTVNPLAGGPSRRRFLRTSLGAGAALAAAPALLGCATSQVRSARNAGTDPVPWPEYVPVEGPRPDLPPDPRGVDAGFLRYPDRLVASVPERPGSGRETLTAMVETYEAPPRGPGANRYWAALNEALGVDLKLQLVPSGNLQAKIATMMASGDMPDLLMVRNWIPRVADYAANVAADLSEYLAGPAVRDYPNLANLPTYAWRDMGLMGGRIMGVPITRPRTGSAILSHREELVELAEGTYNDWTAEEFVDTLKRATGGKKYGFGVASGGWLFGVPLLASWHGAPNLYGLRDGEFVKAELTEEYRAAVEFARRLHQTEKVYYPGTATMPTETMKSLFFNGTVRAQLDNLPGYQAANIAVGDAFTVDLLRPPTGLGAELTSHFSGGTYGYTLLKPGPPERIRLLLRVLNYLAAPFGTTEYERTYYGVEGEHFERVDGDLELTELAKTENPSTVPVKYITAPPPVHFYPGNPDAVRRVHAFQTADVETGIPPLTSGLVVRDALRPYTRMRKLFEDAVISVVQGHSSMKHWDDAVRTWRTQGGDRVDAELAEEYAAVNEAQGDHSLG</sequence>
<dbReference type="PROSITE" id="PS51318">
    <property type="entry name" value="TAT"/>
    <property type="match status" value="1"/>
</dbReference>
<evidence type="ECO:0000256" key="5">
    <source>
        <dbReference type="ARBA" id="ARBA00023288"/>
    </source>
</evidence>
<reference evidence="7 8" key="1">
    <citation type="submission" date="2024-09" db="EMBL/GenBank/DDBJ databases">
        <title>Draft genome sequence of multifaceted antimicrobials producing Streptomyces sp. strain FH1.</title>
        <authorList>
            <person name="Hassan F."/>
            <person name="Ali H."/>
            <person name="Hassan N."/>
            <person name="Nawaz A."/>
        </authorList>
    </citation>
    <scope>NUCLEOTIDE SEQUENCE [LARGE SCALE GENOMIC DNA]</scope>
    <source>
        <strain evidence="7 8">FH1</strain>
    </source>
</reference>
<keyword evidence="3" id="KW-0472">Membrane</keyword>
<protein>
    <submittedName>
        <fullName evidence="7">Extracellular solute-binding protein</fullName>
    </submittedName>
</protein>
<dbReference type="InterPro" id="IPR050490">
    <property type="entry name" value="Bact_solute-bd_prot1"/>
</dbReference>
<dbReference type="PANTHER" id="PTHR43649">
    <property type="entry name" value="ARABINOSE-BINDING PROTEIN-RELATED"/>
    <property type="match status" value="1"/>
</dbReference>